<dbReference type="InterPro" id="IPR012833">
    <property type="entry name" value="NrdD"/>
</dbReference>
<keyword evidence="3" id="KW-1185">Reference proteome</keyword>
<dbReference type="AlphaFoldDB" id="A0A9E6MR34"/>
<evidence type="ECO:0000313" key="4">
    <source>
        <dbReference type="Proteomes" id="UP000671910"/>
    </source>
</evidence>
<dbReference type="Proteomes" id="UP000671910">
    <property type="component" value="Chromosome"/>
</dbReference>
<evidence type="ECO:0000313" key="1">
    <source>
        <dbReference type="EMBL" id="NHM13917.1"/>
    </source>
</evidence>
<dbReference type="Pfam" id="PF13597">
    <property type="entry name" value="NRDD"/>
    <property type="match status" value="1"/>
</dbReference>
<dbReference type="Proteomes" id="UP000636394">
    <property type="component" value="Unassembled WGS sequence"/>
</dbReference>
<accession>A0A9E6MR34</accession>
<gene>
    <name evidence="1" type="ORF">GMI68_03875</name>
    <name evidence="2" type="ORF">J7S26_00155</name>
</gene>
<reference evidence="1 3" key="1">
    <citation type="submission" date="2019-11" db="EMBL/GenBank/DDBJ databases">
        <title>Eggerthellaceae novel genus isolated from the rectal contents of marmort.</title>
        <authorList>
            <person name="Zhang G."/>
        </authorList>
    </citation>
    <scope>NUCLEOTIDE SEQUENCE [LARGE SCALE GENOMIC DNA]</scope>
    <source>
        <strain evidence="1">Zg-886</strain>
        <strain evidence="3">zg-886</strain>
    </source>
</reference>
<proteinExistence type="predicted"/>
<dbReference type="KEGG" id="ebz:J7S26_00155"/>
<dbReference type="EMBL" id="CP072829">
    <property type="protein sequence ID" value="QTU84394.1"/>
    <property type="molecule type" value="Genomic_DNA"/>
</dbReference>
<dbReference type="GO" id="GO:0008998">
    <property type="term" value="F:ribonucleoside-triphosphate reductase (thioredoxin) activity"/>
    <property type="evidence" value="ECO:0007669"/>
    <property type="project" value="InterPro"/>
</dbReference>
<evidence type="ECO:0000313" key="2">
    <source>
        <dbReference type="EMBL" id="QTU84394.1"/>
    </source>
</evidence>
<reference evidence="2" key="2">
    <citation type="submission" date="2021-04" db="EMBL/GenBank/DDBJ databases">
        <title>Novel species in family Eggerthellaceae.</title>
        <authorList>
            <person name="Zhang G."/>
        </authorList>
    </citation>
    <scope>NUCLEOTIDE SEQUENCE</scope>
    <source>
        <strain evidence="2">Zg-886</strain>
    </source>
</reference>
<sequence>MATDTVLEPVASVVDGVAVTVNYRTENGIPVSDQEIRAYIDRGNCHHPGCTVRGLDLTVDGDDIDIRYDLSPMPFERIRRITGYLVGTMDRWNDAKTAEEADRVKHSVPANCGCFEGK</sequence>
<organism evidence="2 4">
    <name type="scientific">Xiamenia xianingshaonis</name>
    <dbReference type="NCBI Taxonomy" id="2682776"/>
    <lineage>
        <taxon>Bacteria</taxon>
        <taxon>Bacillati</taxon>
        <taxon>Actinomycetota</taxon>
        <taxon>Coriobacteriia</taxon>
        <taxon>Eggerthellales</taxon>
        <taxon>Eggerthellaceae</taxon>
        <taxon>Xiamenia</taxon>
    </lineage>
</organism>
<evidence type="ECO:0000313" key="3">
    <source>
        <dbReference type="Proteomes" id="UP000636394"/>
    </source>
</evidence>
<protein>
    <submittedName>
        <fullName evidence="2">Uncharacterized protein</fullName>
    </submittedName>
</protein>
<dbReference type="GO" id="GO:0006260">
    <property type="term" value="P:DNA replication"/>
    <property type="evidence" value="ECO:0007669"/>
    <property type="project" value="InterPro"/>
</dbReference>
<dbReference type="EMBL" id="WPCR01000004">
    <property type="protein sequence ID" value="NHM13917.1"/>
    <property type="molecule type" value="Genomic_DNA"/>
</dbReference>
<name>A0A9E6MR34_9ACTN</name>
<dbReference type="RefSeq" id="WP_165059751.1">
    <property type="nucleotide sequence ID" value="NZ_CP072829.1"/>
</dbReference>